<dbReference type="GO" id="GO:0005886">
    <property type="term" value="C:plasma membrane"/>
    <property type="evidence" value="ECO:0007669"/>
    <property type="project" value="UniProtKB-SubCell"/>
</dbReference>
<evidence type="ECO:0000256" key="3">
    <source>
        <dbReference type="ARBA" id="ARBA00022475"/>
    </source>
</evidence>
<dbReference type="InterPro" id="IPR006685">
    <property type="entry name" value="MscS_channel_2nd"/>
</dbReference>
<evidence type="ECO:0000256" key="4">
    <source>
        <dbReference type="ARBA" id="ARBA00022692"/>
    </source>
</evidence>
<dbReference type="InterPro" id="IPR023408">
    <property type="entry name" value="MscS_beta-dom_sf"/>
</dbReference>
<dbReference type="PANTHER" id="PTHR30221:SF8">
    <property type="entry name" value="SMALL-CONDUCTANCE MECHANOSENSITIVE CHANNEL"/>
    <property type="match status" value="1"/>
</dbReference>
<evidence type="ECO:0000313" key="10">
    <source>
        <dbReference type="Proteomes" id="UP000276568"/>
    </source>
</evidence>
<evidence type="ECO:0000256" key="2">
    <source>
        <dbReference type="ARBA" id="ARBA00008017"/>
    </source>
</evidence>
<accession>A0A3N0HYG8</accession>
<keyword evidence="10" id="KW-1185">Reference proteome</keyword>
<dbReference type="GO" id="GO:0008381">
    <property type="term" value="F:mechanosensitive monoatomic ion channel activity"/>
    <property type="evidence" value="ECO:0007669"/>
    <property type="project" value="InterPro"/>
</dbReference>
<evidence type="ECO:0000256" key="7">
    <source>
        <dbReference type="SAM" id="Phobius"/>
    </source>
</evidence>
<reference evidence="9 10" key="1">
    <citation type="submission" date="2018-11" db="EMBL/GenBank/DDBJ databases">
        <title>Clostridium sp. nov., a member of the family Erysipelotrichaceae isolated from pig faeces.</title>
        <authorList>
            <person name="Chang Y.-H."/>
        </authorList>
    </citation>
    <scope>NUCLEOTIDE SEQUENCE [LARGE SCALE GENOMIC DNA]</scope>
    <source>
        <strain evidence="9 10">YH-panp20</strain>
    </source>
</reference>
<dbReference type="InterPro" id="IPR011066">
    <property type="entry name" value="MscS_channel_C_sf"/>
</dbReference>
<dbReference type="AlphaFoldDB" id="A0A3N0HYG8"/>
<feature type="transmembrane region" description="Helical" evidence="7">
    <location>
        <begin position="70"/>
        <end position="90"/>
    </location>
</feature>
<protein>
    <submittedName>
        <fullName evidence="9">Mechanosensitive ion channel family protein</fullName>
    </submittedName>
</protein>
<evidence type="ECO:0000256" key="1">
    <source>
        <dbReference type="ARBA" id="ARBA00004651"/>
    </source>
</evidence>
<dbReference type="SUPFAM" id="SSF82689">
    <property type="entry name" value="Mechanosensitive channel protein MscS (YggB), C-terminal domain"/>
    <property type="match status" value="1"/>
</dbReference>
<keyword evidence="3" id="KW-1003">Cell membrane</keyword>
<dbReference type="PANTHER" id="PTHR30221">
    <property type="entry name" value="SMALL-CONDUCTANCE MECHANOSENSITIVE CHANNEL"/>
    <property type="match status" value="1"/>
</dbReference>
<dbReference type="Proteomes" id="UP000276568">
    <property type="component" value="Unassembled WGS sequence"/>
</dbReference>
<dbReference type="Gene3D" id="1.10.287.1260">
    <property type="match status" value="1"/>
</dbReference>
<dbReference type="InterPro" id="IPR010920">
    <property type="entry name" value="LSM_dom_sf"/>
</dbReference>
<dbReference type="Gene3D" id="2.30.30.60">
    <property type="match status" value="1"/>
</dbReference>
<keyword evidence="4 7" id="KW-0812">Transmembrane</keyword>
<gene>
    <name evidence="9" type="ORF">EDX97_09265</name>
</gene>
<evidence type="ECO:0000313" key="9">
    <source>
        <dbReference type="EMBL" id="RNM29803.1"/>
    </source>
</evidence>
<feature type="transmembrane region" description="Helical" evidence="7">
    <location>
        <begin position="44"/>
        <end position="64"/>
    </location>
</feature>
<proteinExistence type="inferred from homology"/>
<sequence length="258" mass="28649">MFEINTWIQKGITILIILIVGWIVSRFVKSLILRLIGKSPDQGAVTFLASAASLLIKIMVIVMILEQLGVNSNVIVGAFSACTLGISLALRSNMADVAGGMQIIFTRPFLVGDFVKVLDHEGTIQRIEIMYTVMETVSHTEVIIPNSKLVENTITNYSKDGKVFIHIPMTLSAGVDTEKVQATFYQVMREDPDVIQNEEMDVRIDSLESGFRLGIYCAVHSDRYPKAEADLKKRLQEARIKAEINLPSQTVIVHGQVN</sequence>
<dbReference type="OrthoDB" id="9809206at2"/>
<comment type="similarity">
    <text evidence="2">Belongs to the MscS (TC 1.A.23) family.</text>
</comment>
<keyword evidence="5 7" id="KW-1133">Transmembrane helix</keyword>
<evidence type="ECO:0000259" key="8">
    <source>
        <dbReference type="Pfam" id="PF00924"/>
    </source>
</evidence>
<organism evidence="9 10">
    <name type="scientific">Absicoccus porci</name>
    <dbReference type="NCBI Taxonomy" id="2486576"/>
    <lineage>
        <taxon>Bacteria</taxon>
        <taxon>Bacillati</taxon>
        <taxon>Bacillota</taxon>
        <taxon>Erysipelotrichia</taxon>
        <taxon>Erysipelotrichales</taxon>
        <taxon>Erysipelotrichaceae</taxon>
        <taxon>Absicoccus</taxon>
    </lineage>
</organism>
<evidence type="ECO:0000256" key="6">
    <source>
        <dbReference type="ARBA" id="ARBA00023136"/>
    </source>
</evidence>
<dbReference type="SUPFAM" id="SSF50182">
    <property type="entry name" value="Sm-like ribonucleoproteins"/>
    <property type="match status" value="1"/>
</dbReference>
<dbReference type="RefSeq" id="WP_128520867.1">
    <property type="nucleotide sequence ID" value="NZ_JALFCT010000016.1"/>
</dbReference>
<feature type="domain" description="Mechanosensitive ion channel MscS" evidence="8">
    <location>
        <begin position="95"/>
        <end position="159"/>
    </location>
</feature>
<name>A0A3N0HYG8_9FIRM</name>
<feature type="transmembrane region" description="Helical" evidence="7">
    <location>
        <begin position="12"/>
        <end position="32"/>
    </location>
</feature>
<dbReference type="InterPro" id="IPR011014">
    <property type="entry name" value="MscS_channel_TM-2"/>
</dbReference>
<keyword evidence="6 7" id="KW-0472">Membrane</keyword>
<dbReference type="Pfam" id="PF00924">
    <property type="entry name" value="MS_channel_2nd"/>
    <property type="match status" value="1"/>
</dbReference>
<dbReference type="SUPFAM" id="SSF82861">
    <property type="entry name" value="Mechanosensitive channel protein MscS (YggB), transmembrane region"/>
    <property type="match status" value="1"/>
</dbReference>
<evidence type="ECO:0000256" key="5">
    <source>
        <dbReference type="ARBA" id="ARBA00022989"/>
    </source>
</evidence>
<comment type="subcellular location">
    <subcellularLocation>
        <location evidence="1">Cell membrane</location>
        <topology evidence="1">Multi-pass membrane protein</topology>
    </subcellularLocation>
</comment>
<dbReference type="InterPro" id="IPR045275">
    <property type="entry name" value="MscS_archaea/bacteria_type"/>
</dbReference>
<dbReference type="EMBL" id="RJQC01000003">
    <property type="protein sequence ID" value="RNM29803.1"/>
    <property type="molecule type" value="Genomic_DNA"/>
</dbReference>
<comment type="caution">
    <text evidence="9">The sequence shown here is derived from an EMBL/GenBank/DDBJ whole genome shotgun (WGS) entry which is preliminary data.</text>
</comment>
<dbReference type="Gene3D" id="3.30.70.100">
    <property type="match status" value="1"/>
</dbReference>